<evidence type="ECO:0000256" key="8">
    <source>
        <dbReference type="ARBA" id="ARBA00022741"/>
    </source>
</evidence>
<dbReference type="FunFam" id="1.10.287.130:FF:000002">
    <property type="entry name" value="Two-component osmosensing histidine kinase"/>
    <property type="match status" value="1"/>
</dbReference>
<dbReference type="Pfam" id="PF00072">
    <property type="entry name" value="Response_reg"/>
    <property type="match status" value="1"/>
</dbReference>
<dbReference type="CDD" id="cd17546">
    <property type="entry name" value="REC_hyHK_CKI1_RcsC-like"/>
    <property type="match status" value="1"/>
</dbReference>
<feature type="domain" description="HAMP" evidence="19">
    <location>
        <begin position="73"/>
        <end position="126"/>
    </location>
</feature>
<keyword evidence="22" id="KW-1185">Reference proteome</keyword>
<evidence type="ECO:0000259" key="20">
    <source>
        <dbReference type="PROSITE" id="PS50894"/>
    </source>
</evidence>
<dbReference type="PRINTS" id="PR00344">
    <property type="entry name" value="BCTRLSENSOR"/>
</dbReference>
<dbReference type="Pfam" id="PF00512">
    <property type="entry name" value="HisKA"/>
    <property type="match status" value="1"/>
</dbReference>
<dbReference type="CDD" id="cd16922">
    <property type="entry name" value="HATPase_EvgS-ArcB-TorS-like"/>
    <property type="match status" value="1"/>
</dbReference>
<keyword evidence="12" id="KW-0902">Two-component regulatory system</keyword>
<dbReference type="SMART" id="SM00073">
    <property type="entry name" value="HPT"/>
    <property type="match status" value="1"/>
</dbReference>
<dbReference type="InterPro" id="IPR008207">
    <property type="entry name" value="Sig_transdc_His_kin_Hpt_dom"/>
</dbReference>
<evidence type="ECO:0000256" key="1">
    <source>
        <dbReference type="ARBA" id="ARBA00000085"/>
    </source>
</evidence>
<keyword evidence="7 16" id="KW-0812">Transmembrane</keyword>
<dbReference type="SMART" id="SM00448">
    <property type="entry name" value="REC"/>
    <property type="match status" value="2"/>
</dbReference>
<feature type="modified residue" description="Phosphohistidine" evidence="14">
    <location>
        <position position="768"/>
    </location>
</feature>
<evidence type="ECO:0000256" key="5">
    <source>
        <dbReference type="ARBA" id="ARBA00022553"/>
    </source>
</evidence>
<dbReference type="SUPFAM" id="SSF52172">
    <property type="entry name" value="CheY-like"/>
    <property type="match status" value="2"/>
</dbReference>
<dbReference type="EMBL" id="BLXX01000001">
    <property type="protein sequence ID" value="GFO58096.1"/>
    <property type="molecule type" value="Genomic_DNA"/>
</dbReference>
<dbReference type="CDD" id="cd00082">
    <property type="entry name" value="HisKA"/>
    <property type="match status" value="1"/>
</dbReference>
<proteinExistence type="predicted"/>
<dbReference type="SMART" id="SM00388">
    <property type="entry name" value="HisKA"/>
    <property type="match status" value="1"/>
</dbReference>
<evidence type="ECO:0000256" key="16">
    <source>
        <dbReference type="SAM" id="Phobius"/>
    </source>
</evidence>
<dbReference type="GO" id="GO:0005886">
    <property type="term" value="C:plasma membrane"/>
    <property type="evidence" value="ECO:0007669"/>
    <property type="project" value="UniProtKB-SubCell"/>
</dbReference>
<dbReference type="InterPro" id="IPR036641">
    <property type="entry name" value="HPT_dom_sf"/>
</dbReference>
<dbReference type="Gene3D" id="1.20.120.160">
    <property type="entry name" value="HPT domain"/>
    <property type="match status" value="1"/>
</dbReference>
<accession>A0A6V8MDM7</accession>
<dbReference type="Gene3D" id="6.10.340.10">
    <property type="match status" value="1"/>
</dbReference>
<evidence type="ECO:0000256" key="15">
    <source>
        <dbReference type="PROSITE-ProRule" id="PRU00169"/>
    </source>
</evidence>
<dbReference type="InterPro" id="IPR005467">
    <property type="entry name" value="His_kinase_dom"/>
</dbReference>
<evidence type="ECO:0000313" key="22">
    <source>
        <dbReference type="Proteomes" id="UP000556026"/>
    </source>
</evidence>
<evidence type="ECO:0000256" key="14">
    <source>
        <dbReference type="PROSITE-ProRule" id="PRU00110"/>
    </source>
</evidence>
<keyword evidence="4" id="KW-1003">Cell membrane</keyword>
<evidence type="ECO:0000256" key="10">
    <source>
        <dbReference type="ARBA" id="ARBA00022840"/>
    </source>
</evidence>
<dbReference type="GO" id="GO:0000155">
    <property type="term" value="F:phosphorelay sensor kinase activity"/>
    <property type="evidence" value="ECO:0007669"/>
    <property type="project" value="InterPro"/>
</dbReference>
<dbReference type="EC" id="2.7.13.3" evidence="3"/>
<dbReference type="InterPro" id="IPR036890">
    <property type="entry name" value="HATPase_C_sf"/>
</dbReference>
<feature type="domain" description="Response regulatory" evidence="18">
    <location>
        <begin position="418"/>
        <end position="534"/>
    </location>
</feature>
<dbReference type="AlphaFoldDB" id="A0A6V8MDM7"/>
<organism evidence="21 22">
    <name type="scientific">Geomonas silvestris</name>
    <dbReference type="NCBI Taxonomy" id="2740184"/>
    <lineage>
        <taxon>Bacteria</taxon>
        <taxon>Pseudomonadati</taxon>
        <taxon>Thermodesulfobacteriota</taxon>
        <taxon>Desulfuromonadia</taxon>
        <taxon>Geobacterales</taxon>
        <taxon>Geobacteraceae</taxon>
        <taxon>Geomonas</taxon>
    </lineage>
</organism>
<dbReference type="PANTHER" id="PTHR45339">
    <property type="entry name" value="HYBRID SIGNAL TRANSDUCTION HISTIDINE KINASE J"/>
    <property type="match status" value="1"/>
</dbReference>
<dbReference type="SUPFAM" id="SSF47226">
    <property type="entry name" value="Histidine-containing phosphotransfer domain, HPT domain"/>
    <property type="match status" value="1"/>
</dbReference>
<keyword evidence="8" id="KW-0547">Nucleotide-binding</keyword>
<comment type="subcellular location">
    <subcellularLocation>
        <location evidence="2">Cell membrane</location>
        <topology evidence="2">Multi-pass membrane protein</topology>
    </subcellularLocation>
</comment>
<dbReference type="InterPro" id="IPR004358">
    <property type="entry name" value="Sig_transdc_His_kin-like_C"/>
</dbReference>
<comment type="caution">
    <text evidence="21">The sequence shown here is derived from an EMBL/GenBank/DDBJ whole genome shotgun (WGS) entry which is preliminary data.</text>
</comment>
<dbReference type="Gene3D" id="3.40.50.2300">
    <property type="match status" value="2"/>
</dbReference>
<feature type="modified residue" description="4-aspartylphosphate" evidence="15">
    <location>
        <position position="603"/>
    </location>
</feature>
<dbReference type="Gene3D" id="3.30.565.10">
    <property type="entry name" value="Histidine kinase-like ATPase, C-terminal domain"/>
    <property type="match status" value="1"/>
</dbReference>
<evidence type="ECO:0000256" key="4">
    <source>
        <dbReference type="ARBA" id="ARBA00022475"/>
    </source>
</evidence>
<keyword evidence="6" id="KW-0808">Transferase</keyword>
<dbReference type="RefSeq" id="WP_183352943.1">
    <property type="nucleotide sequence ID" value="NZ_BLXX01000001.1"/>
</dbReference>
<dbReference type="GO" id="GO:0005524">
    <property type="term" value="F:ATP binding"/>
    <property type="evidence" value="ECO:0007669"/>
    <property type="project" value="UniProtKB-KW"/>
</dbReference>
<dbReference type="Pfam" id="PF01627">
    <property type="entry name" value="Hpt"/>
    <property type="match status" value="1"/>
</dbReference>
<dbReference type="InterPro" id="IPR003660">
    <property type="entry name" value="HAMP_dom"/>
</dbReference>
<dbReference type="InterPro" id="IPR003661">
    <property type="entry name" value="HisK_dim/P_dom"/>
</dbReference>
<keyword evidence="9 21" id="KW-0418">Kinase</keyword>
<dbReference type="PROSITE" id="PS50110">
    <property type="entry name" value="RESPONSE_REGULATORY"/>
    <property type="match status" value="2"/>
</dbReference>
<gene>
    <name evidence="21" type="ORF">GMST_04210</name>
</gene>
<reference evidence="22" key="1">
    <citation type="submission" date="2020-06" db="EMBL/GenBank/DDBJ databases">
        <title>Draft genomic sequence of Geomonas sp. Red330.</title>
        <authorList>
            <person name="Itoh H."/>
            <person name="Zhenxing X."/>
            <person name="Ushijima N."/>
            <person name="Masuda Y."/>
            <person name="Shiratori Y."/>
            <person name="Senoo K."/>
        </authorList>
    </citation>
    <scope>NUCLEOTIDE SEQUENCE [LARGE SCALE GENOMIC DNA]</scope>
    <source>
        <strain evidence="22">Red330</strain>
    </source>
</reference>
<name>A0A6V8MDM7_9BACT</name>
<evidence type="ECO:0000259" key="18">
    <source>
        <dbReference type="PROSITE" id="PS50110"/>
    </source>
</evidence>
<keyword evidence="10" id="KW-0067">ATP-binding</keyword>
<evidence type="ECO:0000313" key="21">
    <source>
        <dbReference type="EMBL" id="GFO58096.1"/>
    </source>
</evidence>
<evidence type="ECO:0000256" key="12">
    <source>
        <dbReference type="ARBA" id="ARBA00023012"/>
    </source>
</evidence>
<evidence type="ECO:0000256" key="7">
    <source>
        <dbReference type="ARBA" id="ARBA00022692"/>
    </source>
</evidence>
<dbReference type="CDD" id="cd06225">
    <property type="entry name" value="HAMP"/>
    <property type="match status" value="1"/>
</dbReference>
<dbReference type="PANTHER" id="PTHR45339:SF1">
    <property type="entry name" value="HYBRID SIGNAL TRANSDUCTION HISTIDINE KINASE J"/>
    <property type="match status" value="1"/>
</dbReference>
<evidence type="ECO:0000259" key="17">
    <source>
        <dbReference type="PROSITE" id="PS50109"/>
    </source>
</evidence>
<protein>
    <recommendedName>
        <fullName evidence="3">histidine kinase</fullName>
        <ecNumber evidence="3">2.7.13.3</ecNumber>
    </recommendedName>
</protein>
<dbReference type="PROSITE" id="PS50109">
    <property type="entry name" value="HIS_KIN"/>
    <property type="match status" value="1"/>
</dbReference>
<dbReference type="PROSITE" id="PS50885">
    <property type="entry name" value="HAMP"/>
    <property type="match status" value="1"/>
</dbReference>
<feature type="domain" description="Histidine kinase" evidence="17">
    <location>
        <begin position="180"/>
        <end position="397"/>
    </location>
</feature>
<dbReference type="InterPro" id="IPR036097">
    <property type="entry name" value="HisK_dim/P_sf"/>
</dbReference>
<evidence type="ECO:0000256" key="9">
    <source>
        <dbReference type="ARBA" id="ARBA00022777"/>
    </source>
</evidence>
<dbReference type="Gene3D" id="1.10.287.130">
    <property type="match status" value="1"/>
</dbReference>
<evidence type="ECO:0000256" key="2">
    <source>
        <dbReference type="ARBA" id="ARBA00004651"/>
    </source>
</evidence>
<dbReference type="InterPro" id="IPR011006">
    <property type="entry name" value="CheY-like_superfamily"/>
</dbReference>
<keyword evidence="13 16" id="KW-0472">Membrane</keyword>
<dbReference type="FunFam" id="3.30.565.10:FF:000078">
    <property type="entry name" value="Two-component sensor histidine kinase"/>
    <property type="match status" value="1"/>
</dbReference>
<dbReference type="SUPFAM" id="SSF47384">
    <property type="entry name" value="Homodimeric domain of signal transducing histidine kinase"/>
    <property type="match status" value="1"/>
</dbReference>
<evidence type="ECO:0000259" key="19">
    <source>
        <dbReference type="PROSITE" id="PS50885"/>
    </source>
</evidence>
<dbReference type="SUPFAM" id="SSF55874">
    <property type="entry name" value="ATPase domain of HSP90 chaperone/DNA topoisomerase II/histidine kinase"/>
    <property type="match status" value="1"/>
</dbReference>
<evidence type="ECO:0000256" key="13">
    <source>
        <dbReference type="ARBA" id="ARBA00023136"/>
    </source>
</evidence>
<dbReference type="Pfam" id="PF02518">
    <property type="entry name" value="HATPase_c"/>
    <property type="match status" value="1"/>
</dbReference>
<comment type="catalytic activity">
    <reaction evidence="1">
        <text>ATP + protein L-histidine = ADP + protein N-phospho-L-histidine.</text>
        <dbReference type="EC" id="2.7.13.3"/>
    </reaction>
</comment>
<dbReference type="InterPro" id="IPR003594">
    <property type="entry name" value="HATPase_dom"/>
</dbReference>
<keyword evidence="11 16" id="KW-1133">Transmembrane helix</keyword>
<feature type="domain" description="Response regulatory" evidence="18">
    <location>
        <begin position="554"/>
        <end position="697"/>
    </location>
</feature>
<keyword evidence="5 15" id="KW-0597">Phosphoprotein</keyword>
<feature type="domain" description="HPt" evidence="20">
    <location>
        <begin position="729"/>
        <end position="822"/>
    </location>
</feature>
<evidence type="ECO:0000256" key="6">
    <source>
        <dbReference type="ARBA" id="ARBA00022679"/>
    </source>
</evidence>
<evidence type="ECO:0000256" key="3">
    <source>
        <dbReference type="ARBA" id="ARBA00012438"/>
    </source>
</evidence>
<dbReference type="Proteomes" id="UP000556026">
    <property type="component" value="Unassembled WGS sequence"/>
</dbReference>
<dbReference type="InterPro" id="IPR001789">
    <property type="entry name" value="Sig_transdc_resp-reg_receiver"/>
</dbReference>
<feature type="modified residue" description="4-aspartylphosphate" evidence="15">
    <location>
        <position position="467"/>
    </location>
</feature>
<dbReference type="SMART" id="SM00387">
    <property type="entry name" value="HATPase_c"/>
    <property type="match status" value="1"/>
</dbReference>
<evidence type="ECO:0000256" key="11">
    <source>
        <dbReference type="ARBA" id="ARBA00022989"/>
    </source>
</evidence>
<sequence>MTDRWFSKQTIKGKLSTLLLATNSFICLVLLAGSLAFRSRGGSSPYLFSACFLALSAVAVLCSVRLLARRITLLISHPIRHLTEKMEIVSKRQDYQVRVQSWHDDELGLLFDCFNGMLAEIAVRDERLALHSEELQLEVAERTGELSSVNRRLEDSLERASRAMEAAQAANQAKSDFLAQMSHEIRTPMYGMLGMTELLQNTDLSKEQTRFVDTVRRSGEALLTIINNILDFSKIEAGRLELESIPFDMRELVAETAGLFAEDAAKKGLELRCLVGEGVEGTFEGDPGRLRQVMINLLGNALKFTPKGSVTLEVSRQEAALIRFRVTDTGIGIQPEQQGRIFEQFAQADESITRRYGGTGLGLVIARQLTELMGGELTLQSAPGCGSAFSFTVRLTEPEDEPLDWSASGSQSALRGKRALIASADDTTSGALLAQLAGWGIDAERVEDPSRALCRVVAAPFDLVIIDEVPGGADGLELAASVRALPAGRSLRLVLLADDRKPRRELLERETGVAAALSRPLPLKGLYATLARALGMEPEAEAGAAEGAPKRAPQVLLVEDNQVNQEVGRGMLESLGCSVDLAQDGLAALDCVRRTRYDLVFMDCQMPELDGLEATRRIREWEAAGGKPGGAAVVGEAGELCAGSAARSRAGRRLPVVMLTAFAMKGDRENCLASGADDYLSKPFSRDELSRVMRRHLKSSAAVPDDGPISRDHNSGAIEMIKMLPGERGKEVLRKVVDFYLSSTPTLLQTLREAESGKDPEKLKAAAHSFKSSSANLGALRLADVCLELETLGRAGSTEGALPLLLQVEEEYRMVREALQGGALC</sequence>
<dbReference type="PROSITE" id="PS50894">
    <property type="entry name" value="HPT"/>
    <property type="match status" value="1"/>
</dbReference>
<feature type="transmembrane region" description="Helical" evidence="16">
    <location>
        <begin position="46"/>
        <end position="68"/>
    </location>
</feature>